<dbReference type="PROSITE" id="PS50048">
    <property type="entry name" value="ZN2_CY6_FUNGAL_2"/>
    <property type="match status" value="1"/>
</dbReference>
<dbReference type="GO" id="GO:0000981">
    <property type="term" value="F:DNA-binding transcription factor activity, RNA polymerase II-specific"/>
    <property type="evidence" value="ECO:0007669"/>
    <property type="project" value="InterPro"/>
</dbReference>
<dbReference type="Pfam" id="PF00172">
    <property type="entry name" value="Zn_clus"/>
    <property type="match status" value="1"/>
</dbReference>
<evidence type="ECO:0000256" key="5">
    <source>
        <dbReference type="ARBA" id="ARBA00023163"/>
    </source>
</evidence>
<evidence type="ECO:0000313" key="10">
    <source>
        <dbReference type="Proteomes" id="UP000193689"/>
    </source>
</evidence>
<dbReference type="PROSITE" id="PS00463">
    <property type="entry name" value="ZN2_CY6_FUNGAL_1"/>
    <property type="match status" value="1"/>
</dbReference>
<dbReference type="AlphaFoldDB" id="A0A1Y2EHL3"/>
<protein>
    <recommendedName>
        <fullName evidence="8">Zn(2)-C6 fungal-type domain-containing protein</fullName>
    </recommendedName>
</protein>
<evidence type="ECO:0000256" key="2">
    <source>
        <dbReference type="ARBA" id="ARBA00022833"/>
    </source>
</evidence>
<organism evidence="9 10">
    <name type="scientific">Pseudomassariella vexata</name>
    <dbReference type="NCBI Taxonomy" id="1141098"/>
    <lineage>
        <taxon>Eukaryota</taxon>
        <taxon>Fungi</taxon>
        <taxon>Dikarya</taxon>
        <taxon>Ascomycota</taxon>
        <taxon>Pezizomycotina</taxon>
        <taxon>Sordariomycetes</taxon>
        <taxon>Xylariomycetidae</taxon>
        <taxon>Amphisphaeriales</taxon>
        <taxon>Pseudomassariaceae</taxon>
        <taxon>Pseudomassariella</taxon>
    </lineage>
</organism>
<dbReference type="InterPro" id="IPR052360">
    <property type="entry name" value="Transcr_Regulatory_Proteins"/>
</dbReference>
<dbReference type="Proteomes" id="UP000193689">
    <property type="component" value="Unassembled WGS sequence"/>
</dbReference>
<dbReference type="InParanoid" id="A0A1Y2EHL3"/>
<dbReference type="OrthoDB" id="1919336at2759"/>
<dbReference type="EMBL" id="MCFJ01000001">
    <property type="protein sequence ID" value="ORY71060.1"/>
    <property type="molecule type" value="Genomic_DNA"/>
</dbReference>
<dbReference type="GO" id="GO:0008270">
    <property type="term" value="F:zinc ion binding"/>
    <property type="evidence" value="ECO:0007669"/>
    <property type="project" value="InterPro"/>
</dbReference>
<dbReference type="InterPro" id="IPR036864">
    <property type="entry name" value="Zn2-C6_fun-type_DNA-bd_sf"/>
</dbReference>
<keyword evidence="10" id="KW-1185">Reference proteome</keyword>
<keyword evidence="3" id="KW-0805">Transcription regulation</keyword>
<dbReference type="RefSeq" id="XP_040720652.1">
    <property type="nucleotide sequence ID" value="XM_040862828.1"/>
</dbReference>
<dbReference type="CDD" id="cd00067">
    <property type="entry name" value="GAL4"/>
    <property type="match status" value="1"/>
</dbReference>
<feature type="domain" description="Zn(2)-C6 fungal-type" evidence="8">
    <location>
        <begin position="59"/>
        <end position="87"/>
    </location>
</feature>
<dbReference type="PANTHER" id="PTHR36206">
    <property type="entry name" value="ASPERCRYPTIN BIOSYNTHESIS CLUSTER-SPECIFIC TRANSCRIPTION REGULATOR ATNN-RELATED"/>
    <property type="match status" value="1"/>
</dbReference>
<evidence type="ECO:0000313" key="9">
    <source>
        <dbReference type="EMBL" id="ORY71060.1"/>
    </source>
</evidence>
<dbReference type="PANTHER" id="PTHR36206:SF12">
    <property type="entry name" value="ASPERCRYPTIN BIOSYNTHESIS CLUSTER-SPECIFIC TRANSCRIPTION REGULATOR ATNN-RELATED"/>
    <property type="match status" value="1"/>
</dbReference>
<evidence type="ECO:0000259" key="8">
    <source>
        <dbReference type="PROSITE" id="PS50048"/>
    </source>
</evidence>
<gene>
    <name evidence="9" type="ORF">BCR38DRAFT_470102</name>
</gene>
<sequence length="530" mass="59604">MAPRPKPNRHISLPSLDVPRSRSVSDRSDRSDGTSSQQSGEPSTQPAWKRASKPKVRTGCISCKKRHVKCDERKPHCLKCDNMNIDCEGYVQPKPSKAVSRAERLLLPKAGPAPLLAKSTVNSEFQPAGVQPPLLLSPGLGFEIGDDDGCIGAYARALIDLTNDYPWITSADRPWWPASVVNRHHQAALSHHSKALSYLRQDIEVNGVDSRTTMAVTLLFIVFENTQGTTMQLAVSYARGSSSANIPFPHCKSAYHLLLDEDDLPTDEENVPNEYTIQATTPHSFQHAHAILETILPSLGKFYAKAVWHNLHSSYEFDEDDMTREQALHLAKVRGFGNLVIALKAAETDGAQLQGLSFMTMHHQVATIFLSSCLDRTETTYDHFTSQFEEIVSEARQYFRLPAMGNKSGFTNENGLLPLLSFVVAKCRVRRTRLAALDMIRRSTWREGPWDGTSLSNAMDGLMKLEGQMPFEDQSGYVDDFFDCVPPPESRYTWTNIFWDFERRQMTMEYTKILPNDQGEFEKVKCVMSR</sequence>
<dbReference type="GeneID" id="63779040"/>
<dbReference type="InterPro" id="IPR001138">
    <property type="entry name" value="Zn2Cys6_DnaBD"/>
</dbReference>
<feature type="compositionally biased region" description="Basic and acidic residues" evidence="7">
    <location>
        <begin position="19"/>
        <end position="32"/>
    </location>
</feature>
<reference evidence="9 10" key="1">
    <citation type="submission" date="2016-07" db="EMBL/GenBank/DDBJ databases">
        <title>Pervasive Adenine N6-methylation of Active Genes in Fungi.</title>
        <authorList>
            <consortium name="DOE Joint Genome Institute"/>
            <person name="Mondo S.J."/>
            <person name="Dannebaum R.O."/>
            <person name="Kuo R.C."/>
            <person name="Labutti K."/>
            <person name="Haridas S."/>
            <person name="Kuo A."/>
            <person name="Salamov A."/>
            <person name="Ahrendt S.R."/>
            <person name="Lipzen A."/>
            <person name="Sullivan W."/>
            <person name="Andreopoulos W.B."/>
            <person name="Clum A."/>
            <person name="Lindquist E."/>
            <person name="Daum C."/>
            <person name="Ramamoorthy G.K."/>
            <person name="Gryganskyi A."/>
            <person name="Culley D."/>
            <person name="Magnuson J.K."/>
            <person name="James T.Y."/>
            <person name="O'Malley M.A."/>
            <person name="Stajich J.E."/>
            <person name="Spatafora J.W."/>
            <person name="Visel A."/>
            <person name="Grigoriev I.V."/>
        </authorList>
    </citation>
    <scope>NUCLEOTIDE SEQUENCE [LARGE SCALE GENOMIC DNA]</scope>
    <source>
        <strain evidence="9 10">CBS 129021</strain>
    </source>
</reference>
<evidence type="ECO:0000256" key="3">
    <source>
        <dbReference type="ARBA" id="ARBA00023015"/>
    </source>
</evidence>
<evidence type="ECO:0000256" key="6">
    <source>
        <dbReference type="ARBA" id="ARBA00023242"/>
    </source>
</evidence>
<dbReference type="SUPFAM" id="SSF57701">
    <property type="entry name" value="Zn2/Cys6 DNA-binding domain"/>
    <property type="match status" value="1"/>
</dbReference>
<accession>A0A1Y2EHL3</accession>
<comment type="caution">
    <text evidence="9">The sequence shown here is derived from an EMBL/GenBank/DDBJ whole genome shotgun (WGS) entry which is preliminary data.</text>
</comment>
<name>A0A1Y2EHL3_9PEZI</name>
<keyword evidence="1" id="KW-0479">Metal-binding</keyword>
<evidence type="ECO:0000256" key="1">
    <source>
        <dbReference type="ARBA" id="ARBA00022723"/>
    </source>
</evidence>
<evidence type="ECO:0000256" key="7">
    <source>
        <dbReference type="SAM" id="MobiDB-lite"/>
    </source>
</evidence>
<proteinExistence type="predicted"/>
<dbReference type="SMART" id="SM00066">
    <property type="entry name" value="GAL4"/>
    <property type="match status" value="1"/>
</dbReference>
<keyword evidence="2" id="KW-0862">Zinc</keyword>
<keyword evidence="5" id="KW-0804">Transcription</keyword>
<dbReference type="GO" id="GO:0003677">
    <property type="term" value="F:DNA binding"/>
    <property type="evidence" value="ECO:0007669"/>
    <property type="project" value="UniProtKB-KW"/>
</dbReference>
<keyword evidence="6" id="KW-0539">Nucleus</keyword>
<dbReference type="STRING" id="1141098.A0A1Y2EHL3"/>
<dbReference type="Gene3D" id="4.10.240.10">
    <property type="entry name" value="Zn(2)-C6 fungal-type DNA-binding domain"/>
    <property type="match status" value="1"/>
</dbReference>
<evidence type="ECO:0000256" key="4">
    <source>
        <dbReference type="ARBA" id="ARBA00023125"/>
    </source>
</evidence>
<keyword evidence="4" id="KW-0238">DNA-binding</keyword>
<feature type="region of interest" description="Disordered" evidence="7">
    <location>
        <begin position="1"/>
        <end position="52"/>
    </location>
</feature>